<dbReference type="InterPro" id="IPR050445">
    <property type="entry name" value="Bact_polysacc_biosynth/exp"/>
</dbReference>
<gene>
    <name evidence="20" type="ORF">SAMN05661044_05369</name>
</gene>
<keyword evidence="9" id="KW-0547">Nucleotide-binding</keyword>
<dbReference type="InterPro" id="IPR032807">
    <property type="entry name" value="GNVR"/>
</dbReference>
<dbReference type="InterPro" id="IPR005702">
    <property type="entry name" value="Wzc-like_C"/>
</dbReference>
<dbReference type="Pfam" id="PF13807">
    <property type="entry name" value="GNVR"/>
    <property type="match status" value="1"/>
</dbReference>
<dbReference type="InterPro" id="IPR003856">
    <property type="entry name" value="LPS_length_determ_N"/>
</dbReference>
<evidence type="ECO:0000256" key="13">
    <source>
        <dbReference type="ARBA" id="ARBA00023136"/>
    </source>
</evidence>
<evidence type="ECO:0000256" key="9">
    <source>
        <dbReference type="ARBA" id="ARBA00022741"/>
    </source>
</evidence>
<evidence type="ECO:0000256" key="7">
    <source>
        <dbReference type="ARBA" id="ARBA00022679"/>
    </source>
</evidence>
<dbReference type="CDD" id="cd05387">
    <property type="entry name" value="BY-kinase"/>
    <property type="match status" value="1"/>
</dbReference>
<keyword evidence="7" id="KW-0808">Transferase</keyword>
<feature type="transmembrane region" description="Helical" evidence="16">
    <location>
        <begin position="21"/>
        <end position="42"/>
    </location>
</feature>
<evidence type="ECO:0000259" key="19">
    <source>
        <dbReference type="Pfam" id="PF13807"/>
    </source>
</evidence>
<organism evidence="20 21">
    <name type="scientific">Olivibacter domesticus</name>
    <name type="common">Pseudosphingobacterium domesticum</name>
    <dbReference type="NCBI Taxonomy" id="407022"/>
    <lineage>
        <taxon>Bacteria</taxon>
        <taxon>Pseudomonadati</taxon>
        <taxon>Bacteroidota</taxon>
        <taxon>Sphingobacteriia</taxon>
        <taxon>Sphingobacteriales</taxon>
        <taxon>Sphingobacteriaceae</taxon>
        <taxon>Olivibacter</taxon>
    </lineage>
</organism>
<dbReference type="Pfam" id="PF13614">
    <property type="entry name" value="AAA_31"/>
    <property type="match status" value="1"/>
</dbReference>
<sequence length="779" mass="88751">MRSLAEKEKDKSLKAFMANMLKHWYVFIVCFLVFIALAFVYLKRTTPQYEIKSTIMLKDEKGMSENKAVTSFANDNGLSFLLNPSENVMNEIKVLTSRRLAKEVVQQLKLNIVVATQNGLRVEEIYGDLPFDINIANAKTDSIKERQFELEFLDGNQIRVKNDVEDLDTKKLVKEKINTSQFDLLIQPLGDKIPVGNKYYVTVISENEAANRLLNNCSAELTDKTATTVNLQFYYPNARRGELILQTLMDRYILNNQDQKIRMADSALVFIDQRLESVAGELQGVELGLEKFRSSNQITDLTEQSKMLVGNASEYYNRLKDQEIQLKSIKNLETFVKDPANNRIPSSMNIQNASFQSSLQQYNALLLEYEKKKLSYTDSNPVLINLKNQIDAERSNLLQNIGTYKRELQVSSEGIGNLNKRFNNQIGQVPGKERQFVEFSRQQALKQQLYVYLLQKREEANIARNANVQSARIVDFAKSSNSPVKPLPIIIYMMGGILGLIIPFSFLNAKELLRTKVNSESDIGKYTDIEVIGKISHNSQDNQLVIGNNQPNSIVSEGFRSLRANLYYALQSRPSNVVMVTSTIKGEGKTFMTVNLGKALSLTGKKVVFVELDLRKPKLASSLGLSENIIGFTDVVQNRVSLKDAIVPCDDNCYLLAAGTYSDNPSELLLDERVEGIFKELRENYDYIIVDSPPVGLVSDALIIKQYVEMTVYVVRHNYTKKEQFDFINELRDKNKLSEMYLVVNDVNFRDPGYFAYGYGYGYDYEDQGGRKWLRKKNK</sequence>
<dbReference type="InterPro" id="IPR025669">
    <property type="entry name" value="AAA_dom"/>
</dbReference>
<keyword evidence="13 16" id="KW-0472">Membrane</keyword>
<keyword evidence="10" id="KW-0418">Kinase</keyword>
<evidence type="ECO:0000256" key="4">
    <source>
        <dbReference type="ARBA" id="ARBA00011903"/>
    </source>
</evidence>
<evidence type="ECO:0000256" key="8">
    <source>
        <dbReference type="ARBA" id="ARBA00022692"/>
    </source>
</evidence>
<evidence type="ECO:0000256" key="16">
    <source>
        <dbReference type="SAM" id="Phobius"/>
    </source>
</evidence>
<feature type="domain" description="AAA" evidence="18">
    <location>
        <begin position="583"/>
        <end position="708"/>
    </location>
</feature>
<dbReference type="GO" id="GO:0005524">
    <property type="term" value="F:ATP binding"/>
    <property type="evidence" value="ECO:0007669"/>
    <property type="project" value="UniProtKB-KW"/>
</dbReference>
<keyword evidence="11" id="KW-0067">ATP-binding</keyword>
<dbReference type="PANTHER" id="PTHR32309">
    <property type="entry name" value="TYROSINE-PROTEIN KINASE"/>
    <property type="match status" value="1"/>
</dbReference>
<dbReference type="AlphaFoldDB" id="A0A1H7YZG8"/>
<evidence type="ECO:0000259" key="17">
    <source>
        <dbReference type="Pfam" id="PF02706"/>
    </source>
</evidence>
<keyword evidence="6" id="KW-0997">Cell inner membrane</keyword>
<feature type="transmembrane region" description="Helical" evidence="16">
    <location>
        <begin position="489"/>
        <end position="509"/>
    </location>
</feature>
<comment type="subcellular location">
    <subcellularLocation>
        <location evidence="1">Cell inner membrane</location>
        <topology evidence="1">Multi-pass membrane protein</topology>
    </subcellularLocation>
</comment>
<feature type="domain" description="Polysaccharide chain length determinant N-terminal" evidence="17">
    <location>
        <begin position="16"/>
        <end position="108"/>
    </location>
</feature>
<keyword evidence="21" id="KW-1185">Reference proteome</keyword>
<proteinExistence type="inferred from homology"/>
<evidence type="ECO:0000256" key="12">
    <source>
        <dbReference type="ARBA" id="ARBA00022989"/>
    </source>
</evidence>
<evidence type="ECO:0000313" key="21">
    <source>
        <dbReference type="Proteomes" id="UP000199421"/>
    </source>
</evidence>
<evidence type="ECO:0000256" key="5">
    <source>
        <dbReference type="ARBA" id="ARBA00022475"/>
    </source>
</evidence>
<dbReference type="SUPFAM" id="SSF52540">
    <property type="entry name" value="P-loop containing nucleoside triphosphate hydrolases"/>
    <property type="match status" value="1"/>
</dbReference>
<dbReference type="RefSeq" id="WP_093332487.1">
    <property type="nucleotide sequence ID" value="NZ_FOAF01000014.1"/>
</dbReference>
<name>A0A1H7YZG8_OLID1</name>
<evidence type="ECO:0000256" key="11">
    <source>
        <dbReference type="ARBA" id="ARBA00022840"/>
    </source>
</evidence>
<evidence type="ECO:0000256" key="14">
    <source>
        <dbReference type="ARBA" id="ARBA00023137"/>
    </source>
</evidence>
<evidence type="ECO:0000256" key="15">
    <source>
        <dbReference type="ARBA" id="ARBA00051245"/>
    </source>
</evidence>
<dbReference type="Gene3D" id="3.40.50.300">
    <property type="entry name" value="P-loop containing nucleotide triphosphate hydrolases"/>
    <property type="match status" value="1"/>
</dbReference>
<evidence type="ECO:0000259" key="18">
    <source>
        <dbReference type="Pfam" id="PF13614"/>
    </source>
</evidence>
<dbReference type="GO" id="GO:0004715">
    <property type="term" value="F:non-membrane spanning protein tyrosine kinase activity"/>
    <property type="evidence" value="ECO:0007669"/>
    <property type="project" value="UniProtKB-EC"/>
</dbReference>
<dbReference type="EMBL" id="FOAF01000014">
    <property type="protein sequence ID" value="SEM50647.1"/>
    <property type="molecule type" value="Genomic_DNA"/>
</dbReference>
<keyword evidence="12 16" id="KW-1133">Transmembrane helix</keyword>
<dbReference type="GO" id="GO:0005886">
    <property type="term" value="C:plasma membrane"/>
    <property type="evidence" value="ECO:0007669"/>
    <property type="project" value="UniProtKB-SubCell"/>
</dbReference>
<evidence type="ECO:0000256" key="2">
    <source>
        <dbReference type="ARBA" id="ARBA00007316"/>
    </source>
</evidence>
<protein>
    <recommendedName>
        <fullName evidence="4">non-specific protein-tyrosine kinase</fullName>
        <ecNumber evidence="4">2.7.10.2</ecNumber>
    </recommendedName>
</protein>
<evidence type="ECO:0000256" key="6">
    <source>
        <dbReference type="ARBA" id="ARBA00022519"/>
    </source>
</evidence>
<dbReference type="PANTHER" id="PTHR32309:SF13">
    <property type="entry name" value="FERRIC ENTEROBACTIN TRANSPORT PROTEIN FEPE"/>
    <property type="match status" value="1"/>
</dbReference>
<dbReference type="Pfam" id="PF02706">
    <property type="entry name" value="Wzz"/>
    <property type="match status" value="1"/>
</dbReference>
<keyword evidence="14" id="KW-0829">Tyrosine-protein kinase</keyword>
<dbReference type="OrthoDB" id="9794577at2"/>
<dbReference type="EC" id="2.7.10.2" evidence="4"/>
<dbReference type="InterPro" id="IPR027417">
    <property type="entry name" value="P-loop_NTPase"/>
</dbReference>
<feature type="domain" description="Tyrosine-protein kinase G-rich" evidence="19">
    <location>
        <begin position="433"/>
        <end position="510"/>
    </location>
</feature>
<reference evidence="21" key="1">
    <citation type="submission" date="2016-10" db="EMBL/GenBank/DDBJ databases">
        <authorList>
            <person name="Varghese N."/>
            <person name="Submissions S."/>
        </authorList>
    </citation>
    <scope>NUCLEOTIDE SEQUENCE [LARGE SCALE GENOMIC DNA]</scope>
    <source>
        <strain evidence="21">DSM 18733</strain>
    </source>
</reference>
<evidence type="ECO:0000256" key="10">
    <source>
        <dbReference type="ARBA" id="ARBA00022777"/>
    </source>
</evidence>
<evidence type="ECO:0000313" key="20">
    <source>
        <dbReference type="EMBL" id="SEM50647.1"/>
    </source>
</evidence>
<comment type="catalytic activity">
    <reaction evidence="15">
        <text>L-tyrosyl-[protein] + ATP = O-phospho-L-tyrosyl-[protein] + ADP + H(+)</text>
        <dbReference type="Rhea" id="RHEA:10596"/>
        <dbReference type="Rhea" id="RHEA-COMP:10136"/>
        <dbReference type="Rhea" id="RHEA-COMP:20101"/>
        <dbReference type="ChEBI" id="CHEBI:15378"/>
        <dbReference type="ChEBI" id="CHEBI:30616"/>
        <dbReference type="ChEBI" id="CHEBI:46858"/>
        <dbReference type="ChEBI" id="CHEBI:61978"/>
        <dbReference type="ChEBI" id="CHEBI:456216"/>
        <dbReference type="EC" id="2.7.10.2"/>
    </reaction>
</comment>
<comment type="similarity">
    <text evidence="3">Belongs to the etk/wzc family.</text>
</comment>
<comment type="similarity">
    <text evidence="2">Belongs to the CpsD/CapB family.</text>
</comment>
<dbReference type="NCBIfam" id="TIGR01007">
    <property type="entry name" value="eps_fam"/>
    <property type="match status" value="1"/>
</dbReference>
<dbReference type="STRING" id="407022.SAMN05661044_05369"/>
<accession>A0A1H7YZG8</accession>
<keyword evidence="8 16" id="KW-0812">Transmembrane</keyword>
<dbReference type="Proteomes" id="UP000199421">
    <property type="component" value="Unassembled WGS sequence"/>
</dbReference>
<evidence type="ECO:0000256" key="1">
    <source>
        <dbReference type="ARBA" id="ARBA00004429"/>
    </source>
</evidence>
<evidence type="ECO:0000256" key="3">
    <source>
        <dbReference type="ARBA" id="ARBA00008883"/>
    </source>
</evidence>
<keyword evidence="5" id="KW-1003">Cell membrane</keyword>